<evidence type="ECO:0000313" key="2">
    <source>
        <dbReference type="Proteomes" id="UP000531594"/>
    </source>
</evidence>
<name>A0A7X0HU47_9BACI</name>
<dbReference type="GO" id="GO:0005829">
    <property type="term" value="C:cytosol"/>
    <property type="evidence" value="ECO:0007669"/>
    <property type="project" value="TreeGrafter"/>
</dbReference>
<proteinExistence type="predicted"/>
<organism evidence="1 2">
    <name type="scientific">Bacillus benzoevorans</name>
    <dbReference type="NCBI Taxonomy" id="1456"/>
    <lineage>
        <taxon>Bacteria</taxon>
        <taxon>Bacillati</taxon>
        <taxon>Bacillota</taxon>
        <taxon>Bacilli</taxon>
        <taxon>Bacillales</taxon>
        <taxon>Bacillaceae</taxon>
        <taxon>Bacillus</taxon>
    </lineage>
</organism>
<dbReference type="PANTHER" id="PTHR10000">
    <property type="entry name" value="PHOSPHOSERINE PHOSPHATASE"/>
    <property type="match status" value="1"/>
</dbReference>
<dbReference type="PROSITE" id="PS01229">
    <property type="entry name" value="COF_2"/>
    <property type="match status" value="1"/>
</dbReference>
<dbReference type="InterPro" id="IPR023214">
    <property type="entry name" value="HAD_sf"/>
</dbReference>
<dbReference type="NCBIfam" id="TIGR01484">
    <property type="entry name" value="HAD-SF-IIB"/>
    <property type="match status" value="1"/>
</dbReference>
<dbReference type="SFLD" id="SFLDS00003">
    <property type="entry name" value="Haloacid_Dehalogenase"/>
    <property type="match status" value="1"/>
</dbReference>
<comment type="caution">
    <text evidence="1">The sequence shown here is derived from an EMBL/GenBank/DDBJ whole genome shotgun (WGS) entry which is preliminary data.</text>
</comment>
<dbReference type="InterPro" id="IPR006379">
    <property type="entry name" value="HAD-SF_hydro_IIB"/>
</dbReference>
<dbReference type="Proteomes" id="UP000531594">
    <property type="component" value="Unassembled WGS sequence"/>
</dbReference>
<dbReference type="EMBL" id="JACHGK010000014">
    <property type="protein sequence ID" value="MBB6446902.1"/>
    <property type="molecule type" value="Genomic_DNA"/>
</dbReference>
<dbReference type="PANTHER" id="PTHR10000:SF25">
    <property type="entry name" value="PHOSPHATASE YKRA-RELATED"/>
    <property type="match status" value="1"/>
</dbReference>
<dbReference type="Gene3D" id="3.40.50.1000">
    <property type="entry name" value="HAD superfamily/HAD-like"/>
    <property type="match status" value="1"/>
</dbReference>
<protein>
    <recommendedName>
        <fullName evidence="3">Hydrolase</fullName>
    </recommendedName>
</protein>
<dbReference type="GO" id="GO:0016791">
    <property type="term" value="F:phosphatase activity"/>
    <property type="evidence" value="ECO:0007669"/>
    <property type="project" value="UniProtKB-ARBA"/>
</dbReference>
<sequence>MQFKIVFLDIDGTILMPDHTYSNTTKEAISQIQRKGIEVFIATGRPLHEIRGLANELNIDSFIGYNGTYAVYKNEIILNERVDQAEIKAFLDIAKQHHHEMVLFTSNQNYYTSLDHPLVEHFNKSFHLNQNALLNEDVMDQILSMTVMNVAPSQTNLYQLNENIRLSQVNVTGNKHAYDILRLDVNKGEAVKRVLRTLNIPKEQAIAFGDGMNDKEMLESVGESFAMGNSHPNLFQYAKHKTTSVMESGIYNGLKQLGLVN</sequence>
<dbReference type="SUPFAM" id="SSF56784">
    <property type="entry name" value="HAD-like"/>
    <property type="match status" value="1"/>
</dbReference>
<dbReference type="RefSeq" id="WP_184528325.1">
    <property type="nucleotide sequence ID" value="NZ_JACHGK010000014.1"/>
</dbReference>
<dbReference type="NCBIfam" id="TIGR00099">
    <property type="entry name" value="Cof-subfamily"/>
    <property type="match status" value="1"/>
</dbReference>
<dbReference type="SFLD" id="SFLDG01140">
    <property type="entry name" value="C2.B:_Phosphomannomutase_and_P"/>
    <property type="match status" value="1"/>
</dbReference>
<keyword evidence="2" id="KW-1185">Reference proteome</keyword>
<dbReference type="PROSITE" id="PS01228">
    <property type="entry name" value="COF_1"/>
    <property type="match status" value="1"/>
</dbReference>
<evidence type="ECO:0008006" key="3">
    <source>
        <dbReference type="Google" id="ProtNLM"/>
    </source>
</evidence>
<accession>A0A7X0HU47</accession>
<dbReference type="AlphaFoldDB" id="A0A7X0HU47"/>
<dbReference type="Pfam" id="PF08282">
    <property type="entry name" value="Hydrolase_3"/>
    <property type="match status" value="1"/>
</dbReference>
<reference evidence="1 2" key="1">
    <citation type="submission" date="2020-08" db="EMBL/GenBank/DDBJ databases">
        <title>Genomic Encyclopedia of Type Strains, Phase IV (KMG-IV): sequencing the most valuable type-strain genomes for metagenomic binning, comparative biology and taxonomic classification.</title>
        <authorList>
            <person name="Goeker M."/>
        </authorList>
    </citation>
    <scope>NUCLEOTIDE SEQUENCE [LARGE SCALE GENOMIC DNA]</scope>
    <source>
        <strain evidence="1 2">DSM 5391</strain>
    </source>
</reference>
<dbReference type="Gene3D" id="3.30.1240.10">
    <property type="match status" value="1"/>
</dbReference>
<dbReference type="InterPro" id="IPR036412">
    <property type="entry name" value="HAD-like_sf"/>
</dbReference>
<gene>
    <name evidence="1" type="ORF">HNR53_003567</name>
</gene>
<dbReference type="InterPro" id="IPR000150">
    <property type="entry name" value="Cof"/>
</dbReference>
<evidence type="ECO:0000313" key="1">
    <source>
        <dbReference type="EMBL" id="MBB6446902.1"/>
    </source>
</evidence>
<dbReference type="GO" id="GO:0000287">
    <property type="term" value="F:magnesium ion binding"/>
    <property type="evidence" value="ECO:0007669"/>
    <property type="project" value="TreeGrafter"/>
</dbReference>